<feature type="domain" description="3-dehydroquinate synthase N-terminal" evidence="11">
    <location>
        <begin position="73"/>
        <end position="183"/>
    </location>
</feature>
<keyword evidence="6" id="KW-0862">Zinc</keyword>
<accession>A0A2M6IU73</accession>
<dbReference type="InterPro" id="IPR056179">
    <property type="entry name" value="DHQS_C"/>
</dbReference>
<comment type="cofactor">
    <cofactor evidence="2">
        <name>Co(2+)</name>
        <dbReference type="ChEBI" id="CHEBI:48828"/>
    </cofactor>
</comment>
<dbReference type="CDD" id="cd08195">
    <property type="entry name" value="DHQS"/>
    <property type="match status" value="1"/>
</dbReference>
<feature type="domain" description="3-dehydroquinate synthase C-terminal" evidence="12">
    <location>
        <begin position="186"/>
        <end position="330"/>
    </location>
</feature>
<keyword evidence="4" id="KW-0479">Metal-binding</keyword>
<dbReference type="Pfam" id="PF01761">
    <property type="entry name" value="DHQ_synthase"/>
    <property type="match status" value="1"/>
</dbReference>
<keyword evidence="7" id="KW-0520">NAD</keyword>
<comment type="cofactor">
    <cofactor evidence="3">
        <name>Zn(2+)</name>
        <dbReference type="ChEBI" id="CHEBI:29105"/>
    </cofactor>
</comment>
<dbReference type="PIRSF" id="PIRSF001455">
    <property type="entry name" value="DHQ_synth"/>
    <property type="match status" value="1"/>
</dbReference>
<dbReference type="InterPro" id="IPR030963">
    <property type="entry name" value="DHQ_synth_fam"/>
</dbReference>
<sequence>MRKTISVSINHLSKKYDIQVSDSLDKIINETTVFEKHSKIFILTDSNVADLYLESVVKMIRKNTDKEEIYSYIFEAGEKNKNLQTVKEIYEDMVKVGIDRSSIIVNLGGGVVTDMGGYAASTFLRGVPFINISTTLEGMVDASVGGKTGVNLDHNKNYIGTFTQPKAVFIDVSMLKTLPHRVLVQGYAEVLKHGIVADEQYFDDASRIPFIEMSIDQQIEIIASSIKIKSQVVEQDELESSYRKILNFGHTIGHVVESLSLETDDSLYHGEAVSIGMIAEAKICELSGMIDSKTFNKIEQSIINSGLPSRFKLTISSEDIYDLLISDKKNSNGVIKWTLLTGIGEAVVNVMIDKKFVMTAIEYIL</sequence>
<keyword evidence="9" id="KW-0170">Cobalt</keyword>
<dbReference type="Pfam" id="PF24621">
    <property type="entry name" value="DHQS_C"/>
    <property type="match status" value="1"/>
</dbReference>
<organism evidence="13 14">
    <name type="scientific">Candidatus Roizmanbacteria bacterium CG11_big_fil_rev_8_21_14_0_20_36_8</name>
    <dbReference type="NCBI Taxonomy" id="1974856"/>
    <lineage>
        <taxon>Bacteria</taxon>
        <taxon>Candidatus Roizmaniibacteriota</taxon>
    </lineage>
</organism>
<evidence type="ECO:0000313" key="14">
    <source>
        <dbReference type="Proteomes" id="UP000231056"/>
    </source>
</evidence>
<dbReference type="PANTHER" id="PTHR43622:SF1">
    <property type="entry name" value="3-DEHYDROQUINATE SYNTHASE"/>
    <property type="match status" value="1"/>
</dbReference>
<dbReference type="GO" id="GO:0003856">
    <property type="term" value="F:3-dehydroquinate synthase activity"/>
    <property type="evidence" value="ECO:0007669"/>
    <property type="project" value="UniProtKB-UniRule"/>
</dbReference>
<evidence type="ECO:0000256" key="7">
    <source>
        <dbReference type="ARBA" id="ARBA00023027"/>
    </source>
</evidence>
<evidence type="ECO:0000256" key="3">
    <source>
        <dbReference type="ARBA" id="ARBA00001947"/>
    </source>
</evidence>
<proteinExistence type="predicted"/>
<protein>
    <recommendedName>
        <fullName evidence="10">3-dehydroquinate synthase</fullName>
        <ecNumber evidence="10">4.2.3.4</ecNumber>
    </recommendedName>
</protein>
<dbReference type="PANTHER" id="PTHR43622">
    <property type="entry name" value="3-DEHYDROQUINATE SYNTHASE"/>
    <property type="match status" value="1"/>
</dbReference>
<dbReference type="EMBL" id="PCVM01000057">
    <property type="protein sequence ID" value="PIQ73469.1"/>
    <property type="molecule type" value="Genomic_DNA"/>
</dbReference>
<dbReference type="InterPro" id="IPR016037">
    <property type="entry name" value="DHQ_synth_AroB"/>
</dbReference>
<dbReference type="NCBIfam" id="TIGR01357">
    <property type="entry name" value="aroB"/>
    <property type="match status" value="1"/>
</dbReference>
<dbReference type="Proteomes" id="UP000231056">
    <property type="component" value="Unassembled WGS sequence"/>
</dbReference>
<dbReference type="SUPFAM" id="SSF56796">
    <property type="entry name" value="Dehydroquinate synthase-like"/>
    <property type="match status" value="1"/>
</dbReference>
<dbReference type="EC" id="4.2.3.4" evidence="10"/>
<comment type="cofactor">
    <cofactor evidence="1">
        <name>NAD(+)</name>
        <dbReference type="ChEBI" id="CHEBI:57540"/>
    </cofactor>
</comment>
<name>A0A2M6IU73_9BACT</name>
<evidence type="ECO:0000256" key="5">
    <source>
        <dbReference type="ARBA" id="ARBA00022741"/>
    </source>
</evidence>
<keyword evidence="5" id="KW-0547">Nucleotide-binding</keyword>
<dbReference type="GO" id="GO:0009423">
    <property type="term" value="P:chorismate biosynthetic process"/>
    <property type="evidence" value="ECO:0007669"/>
    <property type="project" value="UniProtKB-UniRule"/>
</dbReference>
<dbReference type="InterPro" id="IPR050071">
    <property type="entry name" value="Dehydroquinate_synthase"/>
</dbReference>
<dbReference type="GO" id="GO:0009073">
    <property type="term" value="P:aromatic amino acid family biosynthetic process"/>
    <property type="evidence" value="ECO:0007669"/>
    <property type="project" value="InterPro"/>
</dbReference>
<evidence type="ECO:0000259" key="11">
    <source>
        <dbReference type="Pfam" id="PF01761"/>
    </source>
</evidence>
<dbReference type="GO" id="GO:0046872">
    <property type="term" value="F:metal ion binding"/>
    <property type="evidence" value="ECO:0007669"/>
    <property type="project" value="UniProtKB-KW"/>
</dbReference>
<reference evidence="13 14" key="1">
    <citation type="submission" date="2017-09" db="EMBL/GenBank/DDBJ databases">
        <title>Depth-based differentiation of microbial function through sediment-hosted aquifers and enrichment of novel symbionts in the deep terrestrial subsurface.</title>
        <authorList>
            <person name="Probst A.J."/>
            <person name="Ladd B."/>
            <person name="Jarett J.K."/>
            <person name="Geller-Mcgrath D.E."/>
            <person name="Sieber C.M."/>
            <person name="Emerson J.B."/>
            <person name="Anantharaman K."/>
            <person name="Thomas B.C."/>
            <person name="Malmstrom R."/>
            <person name="Stieglmeier M."/>
            <person name="Klingl A."/>
            <person name="Woyke T."/>
            <person name="Ryan C.M."/>
            <person name="Banfield J.F."/>
        </authorList>
    </citation>
    <scope>NUCLEOTIDE SEQUENCE [LARGE SCALE GENOMIC DNA]</scope>
    <source>
        <strain evidence="13">CG11_big_fil_rev_8_21_14_0_20_36_8</strain>
    </source>
</reference>
<evidence type="ECO:0000256" key="1">
    <source>
        <dbReference type="ARBA" id="ARBA00001911"/>
    </source>
</evidence>
<dbReference type="InterPro" id="IPR030960">
    <property type="entry name" value="DHQS/DOIS_N"/>
</dbReference>
<dbReference type="GO" id="GO:0005737">
    <property type="term" value="C:cytoplasm"/>
    <property type="evidence" value="ECO:0007669"/>
    <property type="project" value="InterPro"/>
</dbReference>
<dbReference type="GO" id="GO:0000166">
    <property type="term" value="F:nucleotide binding"/>
    <property type="evidence" value="ECO:0007669"/>
    <property type="project" value="UniProtKB-KW"/>
</dbReference>
<evidence type="ECO:0000256" key="8">
    <source>
        <dbReference type="ARBA" id="ARBA00023239"/>
    </source>
</evidence>
<dbReference type="Gene3D" id="3.40.50.1970">
    <property type="match status" value="1"/>
</dbReference>
<dbReference type="Gene3D" id="1.20.1090.10">
    <property type="entry name" value="Dehydroquinate synthase-like - alpha domain"/>
    <property type="match status" value="1"/>
</dbReference>
<evidence type="ECO:0000313" key="13">
    <source>
        <dbReference type="EMBL" id="PIQ73469.1"/>
    </source>
</evidence>
<dbReference type="FunFam" id="3.40.50.1970:FF:000007">
    <property type="entry name" value="Pentafunctional AROM polypeptide"/>
    <property type="match status" value="1"/>
</dbReference>
<evidence type="ECO:0000259" key="12">
    <source>
        <dbReference type="Pfam" id="PF24621"/>
    </source>
</evidence>
<keyword evidence="8" id="KW-0456">Lyase</keyword>
<evidence type="ECO:0000256" key="6">
    <source>
        <dbReference type="ARBA" id="ARBA00022833"/>
    </source>
</evidence>
<evidence type="ECO:0000256" key="9">
    <source>
        <dbReference type="ARBA" id="ARBA00023285"/>
    </source>
</evidence>
<evidence type="ECO:0000256" key="2">
    <source>
        <dbReference type="ARBA" id="ARBA00001941"/>
    </source>
</evidence>
<dbReference type="AlphaFoldDB" id="A0A2M6IU73"/>
<comment type="caution">
    <text evidence="13">The sequence shown here is derived from an EMBL/GenBank/DDBJ whole genome shotgun (WGS) entry which is preliminary data.</text>
</comment>
<evidence type="ECO:0000256" key="4">
    <source>
        <dbReference type="ARBA" id="ARBA00022723"/>
    </source>
</evidence>
<gene>
    <name evidence="13" type="primary">aroB</name>
    <name evidence="13" type="ORF">COV58_02365</name>
</gene>
<evidence type="ECO:0000256" key="10">
    <source>
        <dbReference type="NCBIfam" id="TIGR01357"/>
    </source>
</evidence>